<organism evidence="3 4">
    <name type="scientific">Sutterella wadsworthensis 2_1_59BFAA</name>
    <dbReference type="NCBI Taxonomy" id="742823"/>
    <lineage>
        <taxon>Bacteria</taxon>
        <taxon>Pseudomonadati</taxon>
        <taxon>Pseudomonadota</taxon>
        <taxon>Betaproteobacteria</taxon>
        <taxon>Burkholderiales</taxon>
        <taxon>Sutterellaceae</taxon>
        <taxon>Sutterella</taxon>
    </lineage>
</organism>
<keyword evidence="4" id="KW-1185">Reference proteome</keyword>
<dbReference type="Gene3D" id="1.10.287.470">
    <property type="entry name" value="Helix hairpin bin"/>
    <property type="match status" value="1"/>
</dbReference>
<keyword evidence="1" id="KW-0812">Transmembrane</keyword>
<dbReference type="SUPFAM" id="SSF111369">
    <property type="entry name" value="HlyD-like secretion proteins"/>
    <property type="match status" value="2"/>
</dbReference>
<dbReference type="eggNOG" id="COG0845">
    <property type="taxonomic scope" value="Bacteria"/>
</dbReference>
<evidence type="ECO:0000256" key="1">
    <source>
        <dbReference type="SAM" id="Phobius"/>
    </source>
</evidence>
<dbReference type="Pfam" id="PF25881">
    <property type="entry name" value="HH_YBHG"/>
    <property type="match status" value="1"/>
</dbReference>
<dbReference type="RefSeq" id="WP_005432922.1">
    <property type="nucleotide sequence ID" value="NZ_JH815513.1"/>
</dbReference>
<dbReference type="Gene3D" id="2.40.30.170">
    <property type="match status" value="1"/>
</dbReference>
<feature type="transmembrane region" description="Helical" evidence="1">
    <location>
        <begin position="21"/>
        <end position="43"/>
    </location>
</feature>
<dbReference type="AlphaFoldDB" id="K1KKW2"/>
<dbReference type="EMBL" id="ADMG01000002">
    <property type="protein sequence ID" value="EKB32344.1"/>
    <property type="molecule type" value="Genomic_DNA"/>
</dbReference>
<sequence length="342" mass="36693">MIEQTQAQQTQAQAPKRPASSVPLLVGGAFFAGIAAFLGWGVWEATHPAPVPLQGMVDARTISVSAKVPGRLAELKVREGDVLKAGDTVAVIAIPEIEAKLVQVKAQERAAQAREDLANTGARVQEKDAARADWERAKAALTLASKTYERVDALYREGLIPAQRHDEATAQLAAARKVTEAAAAKLSAVDEGARVEDKTAAKALVDQARGGVSEVSSLASESIVKAPAAGEVTRIVMEEGEVAPAGFPLVLVTDLSDKWVVFNIREDELPGVEVGTILKGFIPAVNRTVDLKVNWINPRGEYAVWRATRQSTGYDLRTFEVRARPVEELPALRPGMTVIVER</sequence>
<name>K1KKW2_9BURK</name>
<keyword evidence="1" id="KW-1133">Transmembrane helix</keyword>
<dbReference type="OrthoDB" id="9793801at2"/>
<dbReference type="PATRIC" id="fig|742823.3.peg.28"/>
<comment type="caution">
    <text evidence="3">The sequence shown here is derived from an EMBL/GenBank/DDBJ whole genome shotgun (WGS) entry which is preliminary data.</text>
</comment>
<feature type="domain" description="YbhG-like alpha-helical hairpin" evidence="2">
    <location>
        <begin position="98"/>
        <end position="213"/>
    </location>
</feature>
<keyword evidence="1" id="KW-0472">Membrane</keyword>
<gene>
    <name evidence="3" type="ORF">HMPREF9465_00027</name>
</gene>
<evidence type="ECO:0000313" key="4">
    <source>
        <dbReference type="Proteomes" id="UP000005835"/>
    </source>
</evidence>
<dbReference type="Proteomes" id="UP000005835">
    <property type="component" value="Unassembled WGS sequence"/>
</dbReference>
<protein>
    <recommendedName>
        <fullName evidence="2">YbhG-like alpha-helical hairpin domain-containing protein</fullName>
    </recommendedName>
</protein>
<dbReference type="Gene3D" id="2.40.50.100">
    <property type="match status" value="1"/>
</dbReference>
<evidence type="ECO:0000259" key="2">
    <source>
        <dbReference type="Pfam" id="PF25881"/>
    </source>
</evidence>
<dbReference type="InterPro" id="IPR059052">
    <property type="entry name" value="HH_YbhG-like"/>
</dbReference>
<proteinExistence type="predicted"/>
<dbReference type="PANTHER" id="PTHR30438">
    <property type="entry name" value="36 KDA ANTIGEN-RELATED"/>
    <property type="match status" value="1"/>
</dbReference>
<dbReference type="PANTHER" id="PTHR30438:SF1">
    <property type="entry name" value="36 KDA ANTIGEN"/>
    <property type="match status" value="1"/>
</dbReference>
<dbReference type="HOGENOM" id="CLU_018816_6_1_4"/>
<dbReference type="STRING" id="742823.HMPREF9465_00027"/>
<reference evidence="3 4" key="1">
    <citation type="submission" date="2012-05" db="EMBL/GenBank/DDBJ databases">
        <title>The Genome Sequence of Sutterella wadsworthensis 2_1_59BFAA.</title>
        <authorList>
            <consortium name="The Broad Institute Genome Sequencing Platform"/>
            <person name="Earl A."/>
            <person name="Ward D."/>
            <person name="Feldgarden M."/>
            <person name="Gevers D."/>
            <person name="Daigneault M."/>
            <person name="Strauss J."/>
            <person name="Allen-Vercoe E."/>
            <person name="Walker B."/>
            <person name="Young S.K."/>
            <person name="Zeng Q."/>
            <person name="Gargeya S."/>
            <person name="Fitzgerald M."/>
            <person name="Haas B."/>
            <person name="Abouelleil A."/>
            <person name="Alvarado L."/>
            <person name="Arachchi H.M."/>
            <person name="Berlin A.M."/>
            <person name="Chapman S.B."/>
            <person name="Goldberg J."/>
            <person name="Griggs A."/>
            <person name="Gujja S."/>
            <person name="Hansen M."/>
            <person name="Howarth C."/>
            <person name="Imamovic A."/>
            <person name="Larimer J."/>
            <person name="McCowen C."/>
            <person name="Montmayeur A."/>
            <person name="Murphy C."/>
            <person name="Neiman D."/>
            <person name="Pearson M."/>
            <person name="Priest M."/>
            <person name="Roberts A."/>
            <person name="Saif S."/>
            <person name="Shea T."/>
            <person name="Sisk P."/>
            <person name="Sykes S."/>
            <person name="Wortman J."/>
            <person name="Nusbaum C."/>
            <person name="Birren B."/>
        </authorList>
    </citation>
    <scope>NUCLEOTIDE SEQUENCE [LARGE SCALE GENOMIC DNA]</scope>
    <source>
        <strain evidence="3 4">2_1_59BFAA</strain>
    </source>
</reference>
<evidence type="ECO:0000313" key="3">
    <source>
        <dbReference type="EMBL" id="EKB32344.1"/>
    </source>
</evidence>
<accession>K1KKW2</accession>